<gene>
    <name evidence="1" type="ORF">LEMA_P118440.1</name>
</gene>
<name>E4ZTI5_LEPMJ</name>
<dbReference type="AlphaFoldDB" id="E4ZTI5"/>
<dbReference type="HOGENOM" id="CLU_2688259_0_0_1"/>
<sequence length="74" mass="8220">MNRRSNTLSGETYCNSITMPVAARMTSIDGLVTVHDVEAAPDYRYDFALRDHVETMSIAESRYKAQCTDILCGG</sequence>
<dbReference type="VEuPathDB" id="FungiDB:LEMA_P118440.1"/>
<evidence type="ECO:0000313" key="1">
    <source>
        <dbReference type="EMBL" id="CBX94841.1"/>
    </source>
</evidence>
<dbReference type="Proteomes" id="UP000002668">
    <property type="component" value="Genome"/>
</dbReference>
<reference evidence="2" key="1">
    <citation type="journal article" date="2011" name="Nat. Commun.">
        <title>Effector diversification within compartments of the Leptosphaeria maculans genome affected by Repeat-Induced Point mutations.</title>
        <authorList>
            <person name="Rouxel T."/>
            <person name="Grandaubert J."/>
            <person name="Hane J.K."/>
            <person name="Hoede C."/>
            <person name="van de Wouw A.P."/>
            <person name="Couloux A."/>
            <person name="Dominguez V."/>
            <person name="Anthouard V."/>
            <person name="Bally P."/>
            <person name="Bourras S."/>
            <person name="Cozijnsen A.J."/>
            <person name="Ciuffetti L.M."/>
            <person name="Degrave A."/>
            <person name="Dilmaghani A."/>
            <person name="Duret L."/>
            <person name="Fudal I."/>
            <person name="Goodwin S.B."/>
            <person name="Gout L."/>
            <person name="Glaser N."/>
            <person name="Linglin J."/>
            <person name="Kema G.H.J."/>
            <person name="Lapalu N."/>
            <person name="Lawrence C.B."/>
            <person name="May K."/>
            <person name="Meyer M."/>
            <person name="Ollivier B."/>
            <person name="Poulain J."/>
            <person name="Schoch C.L."/>
            <person name="Simon A."/>
            <person name="Spatafora J.W."/>
            <person name="Stachowiak A."/>
            <person name="Turgeon B.G."/>
            <person name="Tyler B.M."/>
            <person name="Vincent D."/>
            <person name="Weissenbach J."/>
            <person name="Amselem J."/>
            <person name="Quesneville H."/>
            <person name="Oliver R.P."/>
            <person name="Wincker P."/>
            <person name="Balesdent M.-H."/>
            <person name="Howlett B.J."/>
        </authorList>
    </citation>
    <scope>NUCLEOTIDE SEQUENCE [LARGE SCALE GENOMIC DNA]</scope>
    <source>
        <strain evidence="2">JN3 / isolate v23.1.3 / race Av1-4-5-6-7-8</strain>
    </source>
</reference>
<dbReference type="EMBL" id="FP929125">
    <property type="protein sequence ID" value="CBX94841.1"/>
    <property type="molecule type" value="Genomic_DNA"/>
</dbReference>
<organism evidence="2">
    <name type="scientific">Leptosphaeria maculans (strain JN3 / isolate v23.1.3 / race Av1-4-5-6-7-8)</name>
    <name type="common">Blackleg fungus</name>
    <name type="synonym">Phoma lingam</name>
    <dbReference type="NCBI Taxonomy" id="985895"/>
    <lineage>
        <taxon>Eukaryota</taxon>
        <taxon>Fungi</taxon>
        <taxon>Dikarya</taxon>
        <taxon>Ascomycota</taxon>
        <taxon>Pezizomycotina</taxon>
        <taxon>Dothideomycetes</taxon>
        <taxon>Pleosporomycetidae</taxon>
        <taxon>Pleosporales</taxon>
        <taxon>Pleosporineae</taxon>
        <taxon>Leptosphaeriaceae</taxon>
        <taxon>Plenodomus</taxon>
        <taxon>Plenodomus lingam/Leptosphaeria maculans species complex</taxon>
    </lineage>
</organism>
<evidence type="ECO:0000313" key="2">
    <source>
        <dbReference type="Proteomes" id="UP000002668"/>
    </source>
</evidence>
<accession>E4ZTI5</accession>
<proteinExistence type="predicted"/>
<dbReference type="InParanoid" id="E4ZTI5"/>
<protein>
    <submittedName>
        <fullName evidence="1">Predicted protein</fullName>
    </submittedName>
</protein>
<keyword evidence="2" id="KW-1185">Reference proteome</keyword>